<dbReference type="EMBL" id="NPDR01000003">
    <property type="protein sequence ID" value="PJZ49405.1"/>
    <property type="molecule type" value="Genomic_DNA"/>
</dbReference>
<accession>A0A2M9YCX5</accession>
<evidence type="ECO:0000313" key="1">
    <source>
        <dbReference type="EMBL" id="PJZ49405.1"/>
    </source>
</evidence>
<sequence>MAKSSALSTQLSLEESAWELFETGAYEEVSKLAEKNPKNVFLNHLRAVCEFETKTNTANNFPLEGKTVLTPLLGAYLHKAKGNAKEAAVLFHEYFKASSSLVSYSILTTGIKACEEVGAHKACADLIQRYKALWTDGYFSKLEFFSLYHLRKFEEALKVFKENSESLKEDRDVLAALGLCFVHIGKFEEACNILEKLPGAGEIPSFEDKVIEYSDRIKNISKYEARKKELSRNELLDLGYAYLFSESYKKAEEVFTSLVSLESR</sequence>
<reference evidence="1 2" key="1">
    <citation type="submission" date="2017-07" db="EMBL/GenBank/DDBJ databases">
        <title>Leptospira spp. isolated from tropical soils.</title>
        <authorList>
            <person name="Thibeaux R."/>
            <person name="Iraola G."/>
            <person name="Ferres I."/>
            <person name="Bierque E."/>
            <person name="Girault D."/>
            <person name="Soupe-Gilbert M.-E."/>
            <person name="Picardeau M."/>
            <person name="Goarant C."/>
        </authorList>
    </citation>
    <scope>NUCLEOTIDE SEQUENCE [LARGE SCALE GENOMIC DNA]</scope>
    <source>
        <strain evidence="1 2">FH4-C-A2</strain>
    </source>
</reference>
<dbReference type="RefSeq" id="WP_100709977.1">
    <property type="nucleotide sequence ID" value="NZ_NPDR01000003.1"/>
</dbReference>
<dbReference type="Proteomes" id="UP000231926">
    <property type="component" value="Unassembled WGS sequence"/>
</dbReference>
<dbReference type="Gene3D" id="1.25.40.10">
    <property type="entry name" value="Tetratricopeptide repeat domain"/>
    <property type="match status" value="1"/>
</dbReference>
<dbReference type="AlphaFoldDB" id="A0A2M9YCX5"/>
<proteinExistence type="predicted"/>
<gene>
    <name evidence="1" type="ORF">CH362_08715</name>
</gene>
<comment type="caution">
    <text evidence="1">The sequence shown here is derived from an EMBL/GenBank/DDBJ whole genome shotgun (WGS) entry which is preliminary data.</text>
</comment>
<name>A0A2M9YCX5_9LEPT</name>
<dbReference type="InterPro" id="IPR011990">
    <property type="entry name" value="TPR-like_helical_dom_sf"/>
</dbReference>
<evidence type="ECO:0000313" key="2">
    <source>
        <dbReference type="Proteomes" id="UP000231926"/>
    </source>
</evidence>
<dbReference type="SUPFAM" id="SSF48452">
    <property type="entry name" value="TPR-like"/>
    <property type="match status" value="1"/>
</dbReference>
<dbReference type="OrthoDB" id="343191at2"/>
<protein>
    <recommendedName>
        <fullName evidence="3">Tetratricopeptide repeat protein</fullName>
    </recommendedName>
</protein>
<organism evidence="1 2">
    <name type="scientific">Leptospira saintgironsiae</name>
    <dbReference type="NCBI Taxonomy" id="2023183"/>
    <lineage>
        <taxon>Bacteria</taxon>
        <taxon>Pseudomonadati</taxon>
        <taxon>Spirochaetota</taxon>
        <taxon>Spirochaetia</taxon>
        <taxon>Leptospirales</taxon>
        <taxon>Leptospiraceae</taxon>
        <taxon>Leptospira</taxon>
    </lineage>
</organism>
<evidence type="ECO:0008006" key="3">
    <source>
        <dbReference type="Google" id="ProtNLM"/>
    </source>
</evidence>
<keyword evidence="2" id="KW-1185">Reference proteome</keyword>